<protein>
    <recommendedName>
        <fullName evidence="4">Transglycosylase SLT domain-containing protein</fullName>
    </recommendedName>
</protein>
<comment type="similarity">
    <text evidence="2">Belongs to the virb1 family.</text>
</comment>
<keyword evidence="6" id="KW-1185">Reference proteome</keyword>
<sequence>MKILDQLSSVAALIVYAFTIVVAMDSHRYCNADDARHHHAWRIDILALKEAHSSENVSFSGMTNCFYRNPDWLYLFPSVMKELQKCGENSLVKDRRGVIYRDVKSFFDKYPPVTASGWAIYIGICESLADPHIKSIAKRARSEEKISRAEKAEIAKILSAKARVALDNFWREDFTMSISKQKDFLKLALPYLSFVFDRLESLLWNDKKKEAVALLNELFKHENRENNPNYKIYAGCIALTNKKEHVSNRLVDALLNCNLRSTLGKALFRWAYTSFLIRERRIEEAIRASNVKFKNLSLYKREKLWKLNIYLARELIQIGNEFRATGKHDKARKMFSKAMSVLKDRKLGSFAEERAEHAAYYKSRKDKLFKDWPEFLWLLGWVHLYGLNQPKEALLCFSQITNHAHQISEDSRARYIAKANYWKAMCFERLGRIEESKTCLKISAQYPFFFYGQAAMLKLELPIVASYCSSHSASGKACPSKELAIIFDVIKTLHQYGAQQDMFSNIAKDYSKVVKSYTEAREFISFMKNFCKKESILFAKKLGNRFGVLFKDAFPMVKLSQSRRALDEAFVHAIILAESSFNPSVISPVGAIGLMQLMPETAKEEALGLNIKFDKRKLFDPSYNIRLGTSHLEKLLRMFDGDYIFAVAAYNAGKTCVCRWRDWTPRHEKNIDKAIEWIENIPYAETRSYVQRVLENMAVYRSIMNSPYKSCFFFEKLEK</sequence>
<evidence type="ECO:0000256" key="3">
    <source>
        <dbReference type="PROSITE-ProRule" id="PRU00339"/>
    </source>
</evidence>
<dbReference type="InterPro" id="IPR000189">
    <property type="entry name" value="Transglyc_AS"/>
</dbReference>
<name>A0ABM7V8B7_9PROT</name>
<dbReference type="PANTHER" id="PTHR37423:SF2">
    <property type="entry name" value="MEMBRANE-BOUND LYTIC MUREIN TRANSGLYCOSYLASE C"/>
    <property type="match status" value="1"/>
</dbReference>
<dbReference type="CDD" id="cd13401">
    <property type="entry name" value="Slt70-like"/>
    <property type="match status" value="1"/>
</dbReference>
<gene>
    <name evidence="5" type="ORF">HYD_1520</name>
</gene>
<evidence type="ECO:0000256" key="1">
    <source>
        <dbReference type="ARBA" id="ARBA00007734"/>
    </source>
</evidence>
<dbReference type="SUPFAM" id="SSF53955">
    <property type="entry name" value="Lysozyme-like"/>
    <property type="match status" value="1"/>
</dbReference>
<evidence type="ECO:0000313" key="5">
    <source>
        <dbReference type="EMBL" id="BDB96019.1"/>
    </source>
</evidence>
<evidence type="ECO:0000256" key="2">
    <source>
        <dbReference type="ARBA" id="ARBA00009387"/>
    </source>
</evidence>
<feature type="domain" description="Transglycosylase SLT" evidence="4">
    <location>
        <begin position="560"/>
        <end position="669"/>
    </location>
</feature>
<evidence type="ECO:0000313" key="6">
    <source>
        <dbReference type="Proteomes" id="UP001320209"/>
    </source>
</evidence>
<accession>A0ABM7V8B7</accession>
<dbReference type="Pfam" id="PF01464">
    <property type="entry name" value="SLT"/>
    <property type="match status" value="1"/>
</dbReference>
<dbReference type="Proteomes" id="UP001320209">
    <property type="component" value="Chromosome"/>
</dbReference>
<dbReference type="InterPro" id="IPR019734">
    <property type="entry name" value="TPR_rpt"/>
</dbReference>
<dbReference type="InterPro" id="IPR023346">
    <property type="entry name" value="Lysozyme-like_dom_sf"/>
</dbReference>
<dbReference type="SUPFAM" id="SSF48452">
    <property type="entry name" value="TPR-like"/>
    <property type="match status" value="1"/>
</dbReference>
<keyword evidence="3" id="KW-0802">TPR repeat</keyword>
<dbReference type="PROSITE" id="PS50005">
    <property type="entry name" value="TPR"/>
    <property type="match status" value="1"/>
</dbReference>
<reference evidence="5" key="1">
    <citation type="submission" date="2021-10" db="EMBL/GenBank/DDBJ databases">
        <title>Genome Sequence of The Candidatus Hydrogeosomobacter endosymbioticus, an Intracellular Bacterial Symbiont of the Anaerobic Ciliate GW7.</title>
        <authorList>
            <person name="Shiohama Y."/>
            <person name="Shinzato N."/>
        </authorList>
    </citation>
    <scope>NUCLEOTIDE SEQUENCE [LARGE SCALE GENOMIC DNA]</scope>
    <source>
        <strain evidence="5">200920</strain>
    </source>
</reference>
<proteinExistence type="inferred from homology"/>
<organism evidence="5 6">
    <name type="scientific">Candidatus Hydrogenosomobacter endosymbioticus</name>
    <dbReference type="NCBI Taxonomy" id="2558174"/>
    <lineage>
        <taxon>Bacteria</taxon>
        <taxon>Pseudomonadati</taxon>
        <taxon>Pseudomonadota</taxon>
        <taxon>Alphaproteobacteria</taxon>
        <taxon>Holosporales</taxon>
        <taxon>Holosporaceae</taxon>
        <taxon>Candidatus Hydrogenosomobacter</taxon>
    </lineage>
</organism>
<dbReference type="RefSeq" id="WP_236865360.1">
    <property type="nucleotide sequence ID" value="NZ_AP025225.1"/>
</dbReference>
<dbReference type="Gene3D" id="1.25.40.10">
    <property type="entry name" value="Tetratricopeptide repeat domain"/>
    <property type="match status" value="1"/>
</dbReference>
<evidence type="ECO:0000259" key="4">
    <source>
        <dbReference type="Pfam" id="PF01464"/>
    </source>
</evidence>
<dbReference type="InterPro" id="IPR011990">
    <property type="entry name" value="TPR-like_helical_dom_sf"/>
</dbReference>
<dbReference type="EMBL" id="AP025225">
    <property type="protein sequence ID" value="BDB96019.1"/>
    <property type="molecule type" value="Genomic_DNA"/>
</dbReference>
<dbReference type="Gene3D" id="1.10.530.10">
    <property type="match status" value="1"/>
</dbReference>
<feature type="repeat" description="TPR" evidence="3">
    <location>
        <begin position="312"/>
        <end position="345"/>
    </location>
</feature>
<dbReference type="PROSITE" id="PS00922">
    <property type="entry name" value="TRANSGLYCOSYLASE"/>
    <property type="match status" value="1"/>
</dbReference>
<comment type="similarity">
    <text evidence="1">Belongs to the transglycosylase Slt family.</text>
</comment>
<dbReference type="InterPro" id="IPR008258">
    <property type="entry name" value="Transglycosylase_SLT_dom_1"/>
</dbReference>
<dbReference type="PANTHER" id="PTHR37423">
    <property type="entry name" value="SOLUBLE LYTIC MUREIN TRANSGLYCOSYLASE-RELATED"/>
    <property type="match status" value="1"/>
</dbReference>